<dbReference type="EMBL" id="VSRR010133969">
    <property type="protein sequence ID" value="MPD02967.1"/>
    <property type="molecule type" value="Genomic_DNA"/>
</dbReference>
<proteinExistence type="predicted"/>
<dbReference type="OrthoDB" id="6365250at2759"/>
<sequence length="81" mass="9557">MRFATRRPKGLGRLGRVTYAYEREFRNIDRQGTESGRRWVRNQQRSIEDWRRRSSGQKPASTRRLGIGDVRNTPVARRTPA</sequence>
<gene>
    <name evidence="2" type="ORF">E2C01_098576</name>
</gene>
<evidence type="ECO:0000313" key="3">
    <source>
        <dbReference type="Proteomes" id="UP000324222"/>
    </source>
</evidence>
<comment type="caution">
    <text evidence="2">The sequence shown here is derived from an EMBL/GenBank/DDBJ whole genome shotgun (WGS) entry which is preliminary data.</text>
</comment>
<accession>A0A5B7K8R9</accession>
<organism evidence="2 3">
    <name type="scientific">Portunus trituberculatus</name>
    <name type="common">Swimming crab</name>
    <name type="synonym">Neptunus trituberculatus</name>
    <dbReference type="NCBI Taxonomy" id="210409"/>
    <lineage>
        <taxon>Eukaryota</taxon>
        <taxon>Metazoa</taxon>
        <taxon>Ecdysozoa</taxon>
        <taxon>Arthropoda</taxon>
        <taxon>Crustacea</taxon>
        <taxon>Multicrustacea</taxon>
        <taxon>Malacostraca</taxon>
        <taxon>Eumalacostraca</taxon>
        <taxon>Eucarida</taxon>
        <taxon>Decapoda</taxon>
        <taxon>Pleocyemata</taxon>
        <taxon>Brachyura</taxon>
        <taxon>Eubrachyura</taxon>
        <taxon>Portunoidea</taxon>
        <taxon>Portunidae</taxon>
        <taxon>Portuninae</taxon>
        <taxon>Portunus</taxon>
    </lineage>
</organism>
<keyword evidence="3" id="KW-1185">Reference proteome</keyword>
<dbReference type="AlphaFoldDB" id="A0A5B7K8R9"/>
<reference evidence="2 3" key="1">
    <citation type="submission" date="2019-05" db="EMBL/GenBank/DDBJ databases">
        <title>Another draft genome of Portunus trituberculatus and its Hox gene families provides insights of decapod evolution.</title>
        <authorList>
            <person name="Jeong J.-H."/>
            <person name="Song I."/>
            <person name="Kim S."/>
            <person name="Choi T."/>
            <person name="Kim D."/>
            <person name="Ryu S."/>
            <person name="Kim W."/>
        </authorList>
    </citation>
    <scope>NUCLEOTIDE SEQUENCE [LARGE SCALE GENOMIC DNA]</scope>
    <source>
        <tissue evidence="2">Muscle</tissue>
    </source>
</reference>
<protein>
    <submittedName>
        <fullName evidence="2">Uncharacterized protein</fullName>
    </submittedName>
</protein>
<evidence type="ECO:0000313" key="2">
    <source>
        <dbReference type="EMBL" id="MPD02967.1"/>
    </source>
</evidence>
<dbReference type="Proteomes" id="UP000324222">
    <property type="component" value="Unassembled WGS sequence"/>
</dbReference>
<evidence type="ECO:0000256" key="1">
    <source>
        <dbReference type="SAM" id="MobiDB-lite"/>
    </source>
</evidence>
<name>A0A5B7K8R9_PORTR</name>
<feature type="region of interest" description="Disordered" evidence="1">
    <location>
        <begin position="31"/>
        <end position="81"/>
    </location>
</feature>